<dbReference type="Proteomes" id="UP000060787">
    <property type="component" value="Chromosome"/>
</dbReference>
<evidence type="ECO:0000256" key="2">
    <source>
        <dbReference type="ARBA" id="ARBA00008220"/>
    </source>
</evidence>
<dbReference type="STRING" id="84531.LA76x_0937"/>
<feature type="transmembrane region" description="Helical" evidence="10">
    <location>
        <begin position="287"/>
        <end position="307"/>
    </location>
</feature>
<comment type="similarity">
    <text evidence="2">Belongs to the amino acid-polyamine-organocation (APC) superfamily. Basic amino acid/polyamine antiporter (APA) (TC 2.A.3.2) family.</text>
</comment>
<gene>
    <name evidence="11" type="ORF">LA76x_0937</name>
</gene>
<accession>A0A0S2DZJ8</accession>
<evidence type="ECO:0000313" key="11">
    <source>
        <dbReference type="EMBL" id="ALN79098.1"/>
    </source>
</evidence>
<feature type="transmembrane region" description="Helical" evidence="10">
    <location>
        <begin position="146"/>
        <end position="167"/>
    </location>
</feature>
<feature type="transmembrane region" description="Helical" evidence="10">
    <location>
        <begin position="216"/>
        <end position="234"/>
    </location>
</feature>
<feature type="transmembrane region" description="Helical" evidence="10">
    <location>
        <begin position="105"/>
        <end position="126"/>
    </location>
</feature>
<dbReference type="GO" id="GO:0022857">
    <property type="term" value="F:transmembrane transporter activity"/>
    <property type="evidence" value="ECO:0007669"/>
    <property type="project" value="InterPro"/>
</dbReference>
<dbReference type="Pfam" id="PF13520">
    <property type="entry name" value="AA_permease_2"/>
    <property type="match status" value="1"/>
</dbReference>
<reference evidence="11 12" key="1">
    <citation type="journal article" date="2015" name="BMC Genomics">
        <title>Comparative genomics and metabolic profiling of the genus Lysobacter.</title>
        <authorList>
            <person name="de Bruijn I."/>
            <person name="Cheng X."/>
            <person name="de Jager V."/>
            <person name="Exposito R.G."/>
            <person name="Watrous J."/>
            <person name="Patel N."/>
            <person name="Postma J."/>
            <person name="Dorrestein P.C."/>
            <person name="Kobayashi D."/>
            <person name="Raaijmakers J.M."/>
        </authorList>
    </citation>
    <scope>NUCLEOTIDE SEQUENCE [LARGE SCALE GENOMIC DNA]</scope>
    <source>
        <strain evidence="11 12">76</strain>
    </source>
</reference>
<sequence>MSQPTPHAPVSSSPAAAAAPAPDDGRPGTVRAVSRWQIVGLSINDVIGSGIYLLPATAAALLGPASLWAVLLAGFAVALLVLCYAQAASYFDQPGGGYLYAREAFGPFAGFEVGWMLLVTRISTAASLSNGLAEAVGLFWPAAKGGVARVAVVAGSLALLVLINVIGVRTAARAGVALAIGKLLPLLLFVAIGAFYFDASLLSSDTPMPMDHLGEAALLLLFAYAGFENLPAAAGEYRNPRRDVPFALLTMIVLVTIIYFTVQLVALGTLPGIAQSSSPLAEAAAHFSGTGLALVLTVGAAISILGTNSNTVMMGPRYLLALSKDGYGPRALSAIHPRFHTPARAVVLLGVVALALALTGSFQQLALLSVVARLCTYIGTAVSVLVLQKRHGKSEGALQLPGGPIIPIAAIVLSLGLLASASTANLIAAAIALAVGAVIYKFRRKPEA</sequence>
<dbReference type="AlphaFoldDB" id="A0A0S2DZJ8"/>
<dbReference type="PANTHER" id="PTHR42770">
    <property type="entry name" value="AMINO ACID TRANSPORTER-RELATED"/>
    <property type="match status" value="1"/>
</dbReference>
<feature type="transmembrane region" description="Helical" evidence="10">
    <location>
        <begin position="174"/>
        <end position="196"/>
    </location>
</feature>
<dbReference type="PANTHER" id="PTHR42770:SF18">
    <property type="entry name" value="ARGININE_AGMATINE ANTIPORTER"/>
    <property type="match status" value="1"/>
</dbReference>
<dbReference type="KEGG" id="lab:LA76x_0937"/>
<evidence type="ECO:0000256" key="5">
    <source>
        <dbReference type="ARBA" id="ARBA00022692"/>
    </source>
</evidence>
<dbReference type="InterPro" id="IPR050367">
    <property type="entry name" value="APC_superfamily"/>
</dbReference>
<keyword evidence="6 10" id="KW-1133">Transmembrane helix</keyword>
<keyword evidence="5 10" id="KW-0812">Transmembrane</keyword>
<evidence type="ECO:0000256" key="1">
    <source>
        <dbReference type="ARBA" id="ARBA00004651"/>
    </source>
</evidence>
<evidence type="ECO:0000256" key="6">
    <source>
        <dbReference type="ARBA" id="ARBA00022989"/>
    </source>
</evidence>
<comment type="subcellular location">
    <subcellularLocation>
        <location evidence="1">Cell membrane</location>
        <topology evidence="1">Multi-pass membrane protein</topology>
    </subcellularLocation>
</comment>
<dbReference type="PIRSF" id="PIRSF006060">
    <property type="entry name" value="AA_transporter"/>
    <property type="match status" value="1"/>
</dbReference>
<evidence type="ECO:0000313" key="12">
    <source>
        <dbReference type="Proteomes" id="UP000060787"/>
    </source>
</evidence>
<keyword evidence="4" id="KW-1003">Cell membrane</keyword>
<dbReference type="KEGG" id="laq:GLA29479_3125"/>
<evidence type="ECO:0000256" key="10">
    <source>
        <dbReference type="SAM" id="Phobius"/>
    </source>
</evidence>
<feature type="transmembrane region" description="Helical" evidence="10">
    <location>
        <begin position="246"/>
        <end position="267"/>
    </location>
</feature>
<feature type="transmembrane region" description="Helical" evidence="10">
    <location>
        <begin position="398"/>
        <end position="418"/>
    </location>
</feature>
<dbReference type="EMBL" id="CP011129">
    <property type="protein sequence ID" value="ALN79098.1"/>
    <property type="molecule type" value="Genomic_DNA"/>
</dbReference>
<comment type="function">
    <text evidence="8">Major component of the acid-resistance (AR) system allowing enteric pathogens to survive the acidic environment in the stomach. Exchanges extracellular arginine for its intracellular decarboxylation product agmatine (Agm) thereby expelling intracellular protons. Probably undergoes several conformational states in order to translocate the substrate across the membrane; keeps the substrate accessible to only 1 side of the membrane at a time by opening and closing 3 membrane-internal gates.</text>
</comment>
<evidence type="ECO:0000256" key="3">
    <source>
        <dbReference type="ARBA" id="ARBA00021069"/>
    </source>
</evidence>
<feature type="compositionally biased region" description="Low complexity" evidence="9">
    <location>
        <begin position="1"/>
        <end position="22"/>
    </location>
</feature>
<dbReference type="InterPro" id="IPR002293">
    <property type="entry name" value="AA/rel_permease1"/>
</dbReference>
<evidence type="ECO:0000256" key="9">
    <source>
        <dbReference type="SAM" id="MobiDB-lite"/>
    </source>
</evidence>
<keyword evidence="12" id="KW-1185">Reference proteome</keyword>
<keyword evidence="7 10" id="KW-0472">Membrane</keyword>
<dbReference type="PATRIC" id="fig|84531.7.peg.3062"/>
<name>A0A0S2DZJ8_LYSAN</name>
<feature type="transmembrane region" description="Helical" evidence="10">
    <location>
        <begin position="65"/>
        <end position="85"/>
    </location>
</feature>
<dbReference type="eggNOG" id="COG0531">
    <property type="taxonomic scope" value="Bacteria"/>
</dbReference>
<evidence type="ECO:0000256" key="8">
    <source>
        <dbReference type="ARBA" id="ARBA00045636"/>
    </source>
</evidence>
<evidence type="ECO:0000256" key="4">
    <source>
        <dbReference type="ARBA" id="ARBA00022475"/>
    </source>
</evidence>
<evidence type="ECO:0000256" key="7">
    <source>
        <dbReference type="ARBA" id="ARBA00023136"/>
    </source>
</evidence>
<dbReference type="Gene3D" id="1.20.1740.10">
    <property type="entry name" value="Amino acid/polyamine transporter I"/>
    <property type="match status" value="1"/>
</dbReference>
<protein>
    <recommendedName>
        <fullName evidence="3">Arginine/agmatine antiporter</fullName>
    </recommendedName>
</protein>
<feature type="transmembrane region" description="Helical" evidence="10">
    <location>
        <begin position="342"/>
        <end position="359"/>
    </location>
</feature>
<feature type="region of interest" description="Disordered" evidence="9">
    <location>
        <begin position="1"/>
        <end position="28"/>
    </location>
</feature>
<dbReference type="GO" id="GO:0005886">
    <property type="term" value="C:plasma membrane"/>
    <property type="evidence" value="ECO:0007669"/>
    <property type="project" value="UniProtKB-SubCell"/>
</dbReference>
<proteinExistence type="inferred from homology"/>
<organism evidence="11 12">
    <name type="scientific">Lysobacter antibioticus</name>
    <dbReference type="NCBI Taxonomy" id="84531"/>
    <lineage>
        <taxon>Bacteria</taxon>
        <taxon>Pseudomonadati</taxon>
        <taxon>Pseudomonadota</taxon>
        <taxon>Gammaproteobacteria</taxon>
        <taxon>Lysobacterales</taxon>
        <taxon>Lysobacteraceae</taxon>
        <taxon>Lysobacter</taxon>
    </lineage>
</organism>